<evidence type="ECO:0000313" key="8">
    <source>
        <dbReference type="Proteomes" id="UP000016923"/>
    </source>
</evidence>
<gene>
    <name evidence="7" type="ORF">F503_06055</name>
</gene>
<dbReference type="InterPro" id="IPR001138">
    <property type="entry name" value="Zn2Cys6_DnaBD"/>
</dbReference>
<feature type="compositionally biased region" description="Low complexity" evidence="5">
    <location>
        <begin position="147"/>
        <end position="162"/>
    </location>
</feature>
<evidence type="ECO:0000256" key="3">
    <source>
        <dbReference type="ARBA" id="ARBA00023163"/>
    </source>
</evidence>
<feature type="region of interest" description="Disordered" evidence="5">
    <location>
        <begin position="1"/>
        <end position="40"/>
    </location>
</feature>
<evidence type="ECO:0000259" key="6">
    <source>
        <dbReference type="PROSITE" id="PS50048"/>
    </source>
</evidence>
<keyword evidence="1" id="KW-0805">Transcription regulation</keyword>
<evidence type="ECO:0000313" key="7">
    <source>
        <dbReference type="EMBL" id="EPE10960.1"/>
    </source>
</evidence>
<proteinExistence type="predicted"/>
<keyword evidence="3" id="KW-0804">Transcription</keyword>
<dbReference type="InterPro" id="IPR036864">
    <property type="entry name" value="Zn2-C6_fun-type_DNA-bd_sf"/>
</dbReference>
<dbReference type="PROSITE" id="PS00463">
    <property type="entry name" value="ZN2_CY6_FUNGAL_1"/>
    <property type="match status" value="1"/>
</dbReference>
<dbReference type="Pfam" id="PF00172">
    <property type="entry name" value="Zn_clus"/>
    <property type="match status" value="1"/>
</dbReference>
<evidence type="ECO:0000256" key="1">
    <source>
        <dbReference type="ARBA" id="ARBA00023015"/>
    </source>
</evidence>
<dbReference type="PANTHER" id="PTHR47424">
    <property type="entry name" value="REGULATORY PROTEIN GAL4"/>
    <property type="match status" value="1"/>
</dbReference>
<reference evidence="7 8" key="1">
    <citation type="journal article" date="2013" name="BMC Genomics">
        <title>The genome and transcriptome of the pine saprophyte Ophiostoma piceae, and a comparison with the bark beetle-associated pine pathogen Grosmannia clavigera.</title>
        <authorList>
            <person name="Haridas S."/>
            <person name="Wang Y."/>
            <person name="Lim L."/>
            <person name="Massoumi Alamouti S."/>
            <person name="Jackman S."/>
            <person name="Docking R."/>
            <person name="Robertson G."/>
            <person name="Birol I."/>
            <person name="Bohlmann J."/>
            <person name="Breuil C."/>
        </authorList>
    </citation>
    <scope>NUCLEOTIDE SEQUENCE [LARGE SCALE GENOMIC DNA]</scope>
    <source>
        <strain evidence="7 8">UAMH 11346</strain>
    </source>
</reference>
<dbReference type="EMBL" id="KE148146">
    <property type="protein sequence ID" value="EPE10960.1"/>
    <property type="molecule type" value="Genomic_DNA"/>
</dbReference>
<keyword evidence="2" id="KW-0238">DNA-binding</keyword>
<dbReference type="PANTHER" id="PTHR47424:SF3">
    <property type="entry name" value="REGULATORY PROTEIN GAL4"/>
    <property type="match status" value="1"/>
</dbReference>
<dbReference type="Proteomes" id="UP000016923">
    <property type="component" value="Unassembled WGS sequence"/>
</dbReference>
<dbReference type="GO" id="GO:0008270">
    <property type="term" value="F:zinc ion binding"/>
    <property type="evidence" value="ECO:0007669"/>
    <property type="project" value="InterPro"/>
</dbReference>
<dbReference type="VEuPathDB" id="FungiDB:F503_06055"/>
<dbReference type="SUPFAM" id="SSF57701">
    <property type="entry name" value="Zn2/Cys6 DNA-binding domain"/>
    <property type="match status" value="1"/>
</dbReference>
<dbReference type="eggNOG" id="ENOG502S6G9">
    <property type="taxonomic scope" value="Eukaryota"/>
</dbReference>
<dbReference type="OrthoDB" id="1919336at2759"/>
<feature type="compositionally biased region" description="Polar residues" evidence="5">
    <location>
        <begin position="163"/>
        <end position="189"/>
    </location>
</feature>
<protein>
    <submittedName>
        <fullName evidence="7">Nitrate assimilation regulatory protein nira</fullName>
    </submittedName>
</protein>
<dbReference type="STRING" id="1262450.S3DBK9"/>
<evidence type="ECO:0000256" key="4">
    <source>
        <dbReference type="ARBA" id="ARBA00023242"/>
    </source>
</evidence>
<name>S3DBK9_OPHP1</name>
<evidence type="ECO:0000256" key="5">
    <source>
        <dbReference type="SAM" id="MobiDB-lite"/>
    </source>
</evidence>
<organism evidence="7 8">
    <name type="scientific">Ophiostoma piceae (strain UAMH 11346)</name>
    <name type="common">Sap stain fungus</name>
    <dbReference type="NCBI Taxonomy" id="1262450"/>
    <lineage>
        <taxon>Eukaryota</taxon>
        <taxon>Fungi</taxon>
        <taxon>Dikarya</taxon>
        <taxon>Ascomycota</taxon>
        <taxon>Pezizomycotina</taxon>
        <taxon>Sordariomycetes</taxon>
        <taxon>Sordariomycetidae</taxon>
        <taxon>Ophiostomatales</taxon>
        <taxon>Ophiostomataceae</taxon>
        <taxon>Ophiostoma</taxon>
    </lineage>
</organism>
<dbReference type="CDD" id="cd12148">
    <property type="entry name" value="fungal_TF_MHR"/>
    <property type="match status" value="1"/>
</dbReference>
<keyword evidence="4" id="KW-0539">Nucleus</keyword>
<feature type="compositionally biased region" description="Polar residues" evidence="5">
    <location>
        <begin position="29"/>
        <end position="40"/>
    </location>
</feature>
<accession>S3DBK9</accession>
<keyword evidence="8" id="KW-1185">Reference proteome</keyword>
<dbReference type="HOGENOM" id="CLU_345483_0_0_1"/>
<dbReference type="GO" id="GO:0003677">
    <property type="term" value="F:DNA binding"/>
    <property type="evidence" value="ECO:0007669"/>
    <property type="project" value="UniProtKB-KW"/>
</dbReference>
<dbReference type="SMART" id="SM00066">
    <property type="entry name" value="GAL4"/>
    <property type="match status" value="1"/>
</dbReference>
<dbReference type="GO" id="GO:0000981">
    <property type="term" value="F:DNA-binding transcription factor activity, RNA polymerase II-specific"/>
    <property type="evidence" value="ECO:0007669"/>
    <property type="project" value="InterPro"/>
</dbReference>
<dbReference type="Gene3D" id="4.10.240.10">
    <property type="entry name" value="Zn(2)-C6 fungal-type DNA-binding domain"/>
    <property type="match status" value="1"/>
</dbReference>
<dbReference type="AlphaFoldDB" id="S3DBK9"/>
<sequence>MVGDPASFRAILPAPDRIAKQRTDDISTDENGYSSSPVSSQRKLLKRIRSVAQACQMCRQMKAKCDGGRPRCGNCIDRDRPCGYEGEAGQSRQAAMRARLAAYESVFASLRTAPPADAEKMMQRMRTIEDPVIILREGGDNISFGNPSSSSPMSAPLSALASGQPSSVSATSANTLQTSPGFSPETSPRGSPPASPSVEMADSSPRQSVSLLLNSDADDLHFGFNSQHHGHGHGHSHGQQLPIHNASAAPLVAVAVELVFPSYASTRRAVAEFYMNRNPLLHVFSEDEAQTFVNVVFDASAQSSLARPSTAATAKAPAPPSPAAATADEKKIATSCLAGIVAVGMRHAATRGSASTDPSPPPTTFDRFTCNAVYDIAKHHFELILETSPLLAAKLTALLALFNIMSRNTIASIWIGIGMKLCRSWGLPSKTPADPNMPMAEWNKQRRIWRTLVFLSSWLAFATCSITGQEADFEPISPSAIEFEPSPDIRERLQSEFATISVLTAENLRIHLAFKSITVPSFESAIRDLQGWYAKLPASIHLANLPGSSGSNINDINSVPFPPDVLRSIHHLHLLYLGAILLTYRRMTSQYSSLFHEQQQQQHSIGHRSEAPESVPIDLLRQGIDAARTSAAICATVHQMGRDSHETGGSDSSSCWIVTLQAYSACIVLLHIVAQKQTHGCHWETWQDDLQRADVCIQILAAAGGMSGSGSSSGSGSGGVNSDPQAAAQELHGQVYPFFQTLSQATPSPFEVSAEAARARAHFNLHGRPGPSSRPGQEGLETSTLLLTLPMGAPLERTQMPLDLMAMVGRPFRSLGTE</sequence>
<feature type="domain" description="Zn(2)-C6 fungal-type" evidence="6">
    <location>
        <begin position="54"/>
        <end position="84"/>
    </location>
</feature>
<dbReference type="InterPro" id="IPR051127">
    <property type="entry name" value="Fungal_SecMet_Regulators"/>
</dbReference>
<evidence type="ECO:0000256" key="2">
    <source>
        <dbReference type="ARBA" id="ARBA00023125"/>
    </source>
</evidence>
<dbReference type="PROSITE" id="PS50048">
    <property type="entry name" value="ZN2_CY6_FUNGAL_2"/>
    <property type="match status" value="1"/>
</dbReference>
<dbReference type="CDD" id="cd00067">
    <property type="entry name" value="GAL4"/>
    <property type="match status" value="1"/>
</dbReference>
<feature type="region of interest" description="Disordered" evidence="5">
    <location>
        <begin position="139"/>
        <end position="207"/>
    </location>
</feature>